<dbReference type="Proteomes" id="UP000470771">
    <property type="component" value="Unassembled WGS sequence"/>
</dbReference>
<feature type="transmembrane region" description="Helical" evidence="1">
    <location>
        <begin position="48"/>
        <end position="69"/>
    </location>
</feature>
<feature type="transmembrane region" description="Helical" evidence="1">
    <location>
        <begin position="189"/>
        <end position="207"/>
    </location>
</feature>
<organism evidence="2 3">
    <name type="scientific">Acidiluteibacter ferrifornacis</name>
    <dbReference type="NCBI Taxonomy" id="2692424"/>
    <lineage>
        <taxon>Bacteria</taxon>
        <taxon>Pseudomonadati</taxon>
        <taxon>Bacteroidota</taxon>
        <taxon>Flavobacteriia</taxon>
        <taxon>Flavobacteriales</taxon>
        <taxon>Cryomorphaceae</taxon>
        <taxon>Acidiluteibacter</taxon>
    </lineage>
</organism>
<name>A0A6N9NLR7_9FLAO</name>
<keyword evidence="1" id="KW-1133">Transmembrane helix</keyword>
<keyword evidence="3" id="KW-1185">Reference proteome</keyword>
<dbReference type="InterPro" id="IPR005496">
    <property type="entry name" value="Integral_membrane_TerC"/>
</dbReference>
<accession>A0A6N9NLR7</accession>
<reference evidence="2 3" key="1">
    <citation type="submission" date="2019-12" db="EMBL/GenBank/DDBJ databases">
        <authorList>
            <person name="Zhao J."/>
        </authorList>
    </citation>
    <scope>NUCLEOTIDE SEQUENCE [LARGE SCALE GENOMIC DNA]</scope>
    <source>
        <strain evidence="2 3">S-15</strain>
    </source>
</reference>
<feature type="transmembrane region" description="Helical" evidence="1">
    <location>
        <begin position="129"/>
        <end position="151"/>
    </location>
</feature>
<evidence type="ECO:0000313" key="2">
    <source>
        <dbReference type="EMBL" id="NBG66834.1"/>
    </source>
</evidence>
<dbReference type="PANTHER" id="PTHR30060:SF0">
    <property type="entry name" value="COILED-COIL PROTEIN (DUF2040)-RELATED"/>
    <property type="match status" value="1"/>
</dbReference>
<feature type="transmembrane region" description="Helical" evidence="1">
    <location>
        <begin position="157"/>
        <end position="177"/>
    </location>
</feature>
<dbReference type="AlphaFoldDB" id="A0A6N9NLR7"/>
<comment type="caution">
    <text evidence="2">The sequence shown here is derived from an EMBL/GenBank/DDBJ whole genome shotgun (WGS) entry which is preliminary data.</text>
</comment>
<dbReference type="EMBL" id="WWNE01000011">
    <property type="protein sequence ID" value="NBG66834.1"/>
    <property type="molecule type" value="Genomic_DNA"/>
</dbReference>
<proteinExistence type="predicted"/>
<evidence type="ECO:0000256" key="1">
    <source>
        <dbReference type="SAM" id="Phobius"/>
    </source>
</evidence>
<gene>
    <name evidence="2" type="ORF">GQN54_11970</name>
</gene>
<dbReference type="PANTHER" id="PTHR30060">
    <property type="entry name" value="INNER MEMBRANE PROTEIN"/>
    <property type="match status" value="1"/>
</dbReference>
<keyword evidence="1" id="KW-0812">Transmembrane</keyword>
<dbReference type="Pfam" id="PF03741">
    <property type="entry name" value="TerC"/>
    <property type="match status" value="1"/>
</dbReference>
<dbReference type="GO" id="GO:0005886">
    <property type="term" value="C:plasma membrane"/>
    <property type="evidence" value="ECO:0007669"/>
    <property type="project" value="TreeGrafter"/>
</dbReference>
<evidence type="ECO:0000313" key="3">
    <source>
        <dbReference type="Proteomes" id="UP000470771"/>
    </source>
</evidence>
<keyword evidence="1" id="KW-0472">Membrane</keyword>
<protein>
    <submittedName>
        <fullName evidence="2">TerC family protein</fullName>
    </submittedName>
</protein>
<feature type="transmembrane region" description="Helical" evidence="1">
    <location>
        <begin position="213"/>
        <end position="229"/>
    </location>
</feature>
<sequence>MEIFLQPEIWISLLTLTFLEIVLGIDNIIFISIVADKLPQAEQGRARNIGLILAIVIRIFLLMGISYIVHLTNPLFTIFDLDISVRDLILIAGGVFLLTKSTTEIHHKVNGDEAELGVKEGKKMTVKAAILQIIILDMVFSFDSILTAVGLSDHLPVMIAAVVLSLGVMLAFASKIAKFINEQPTVQMLALSFLIMIGTLLILDGFHVHVPKGYIYFSLVFSLMVEFLNQRMRKKRLG</sequence>
<dbReference type="RefSeq" id="WP_160633791.1">
    <property type="nucleotide sequence ID" value="NZ_WWNE01000011.1"/>
</dbReference>
<feature type="transmembrane region" description="Helical" evidence="1">
    <location>
        <begin position="12"/>
        <end position="36"/>
    </location>
</feature>